<dbReference type="EMBL" id="LCIA01000002">
    <property type="protein sequence ID" value="KKT45650.1"/>
    <property type="molecule type" value="Genomic_DNA"/>
</dbReference>
<feature type="domain" description="HTH merR-type" evidence="2">
    <location>
        <begin position="31"/>
        <end position="88"/>
    </location>
</feature>
<comment type="caution">
    <text evidence="3">The sequence shown here is derived from an EMBL/GenBank/DDBJ whole genome shotgun (WGS) entry which is preliminary data.</text>
</comment>
<dbReference type="AlphaFoldDB" id="A0A0G1HFJ4"/>
<dbReference type="InterPro" id="IPR009061">
    <property type="entry name" value="DNA-bd_dom_put_sf"/>
</dbReference>
<dbReference type="Gene3D" id="1.10.1660.10">
    <property type="match status" value="1"/>
</dbReference>
<dbReference type="Proteomes" id="UP000034128">
    <property type="component" value="Unassembled WGS sequence"/>
</dbReference>
<dbReference type="InterPro" id="IPR000551">
    <property type="entry name" value="MerR-type_HTH_dom"/>
</dbReference>
<name>A0A0G1HFJ4_UNCKA</name>
<gene>
    <name evidence="3" type="ORF">UW36_C0002G0037</name>
</gene>
<proteinExistence type="predicted"/>
<dbReference type="SUPFAM" id="SSF46955">
    <property type="entry name" value="Putative DNA-binding domain"/>
    <property type="match status" value="1"/>
</dbReference>
<dbReference type="Pfam" id="PF13411">
    <property type="entry name" value="MerR_1"/>
    <property type="match status" value="1"/>
</dbReference>
<dbReference type="STRING" id="1619110.UW36_C0002G0037"/>
<keyword evidence="1" id="KW-0472">Membrane</keyword>
<evidence type="ECO:0000256" key="1">
    <source>
        <dbReference type="SAM" id="Phobius"/>
    </source>
</evidence>
<keyword evidence="1" id="KW-0812">Transmembrane</keyword>
<reference evidence="3 4" key="1">
    <citation type="journal article" date="2015" name="Nature">
        <title>rRNA introns, odd ribosomes, and small enigmatic genomes across a large radiation of phyla.</title>
        <authorList>
            <person name="Brown C.T."/>
            <person name="Hug L.A."/>
            <person name="Thomas B.C."/>
            <person name="Sharon I."/>
            <person name="Castelle C.J."/>
            <person name="Singh A."/>
            <person name="Wilkins M.J."/>
            <person name="Williams K.H."/>
            <person name="Banfield J.F."/>
        </authorList>
    </citation>
    <scope>NUCLEOTIDE SEQUENCE [LARGE SCALE GENOMIC DNA]</scope>
</reference>
<sequence>MEDQKSDLMSIENLIQSAIKKGVDFGKGDPYNRLRYYTKIGLLPHMQRKTVNGELIGHYPNYALDLLVEVEKLKSLGFSNQEVSQKIKSADAGAKSMSKASIFKLLRIATPSPRIIKGAIFVLFCLMLFAGLGILPIGKTKNDLIQKTIELDRKYILDSGTSIVQKNQSRVYVKSQSVKSNSKITVTFTADYTPAARYWVAQRTSYEGFYLELDAPVGTDVEFNWWVAN</sequence>
<protein>
    <recommendedName>
        <fullName evidence="2">HTH merR-type domain-containing protein</fullName>
    </recommendedName>
</protein>
<evidence type="ECO:0000313" key="3">
    <source>
        <dbReference type="EMBL" id="KKT45650.1"/>
    </source>
</evidence>
<dbReference type="GO" id="GO:0003677">
    <property type="term" value="F:DNA binding"/>
    <property type="evidence" value="ECO:0007669"/>
    <property type="project" value="InterPro"/>
</dbReference>
<feature type="transmembrane region" description="Helical" evidence="1">
    <location>
        <begin position="115"/>
        <end position="137"/>
    </location>
</feature>
<evidence type="ECO:0000259" key="2">
    <source>
        <dbReference type="Pfam" id="PF13411"/>
    </source>
</evidence>
<dbReference type="GO" id="GO:0006355">
    <property type="term" value="P:regulation of DNA-templated transcription"/>
    <property type="evidence" value="ECO:0007669"/>
    <property type="project" value="InterPro"/>
</dbReference>
<organism evidence="3 4">
    <name type="scientific">candidate division WWE3 bacterium GW2011_GWA2_44_16</name>
    <dbReference type="NCBI Taxonomy" id="1619110"/>
    <lineage>
        <taxon>Bacteria</taxon>
        <taxon>Katanobacteria</taxon>
    </lineage>
</organism>
<accession>A0A0G1HFJ4</accession>
<keyword evidence="1" id="KW-1133">Transmembrane helix</keyword>
<evidence type="ECO:0000313" key="4">
    <source>
        <dbReference type="Proteomes" id="UP000034128"/>
    </source>
</evidence>